<evidence type="ECO:0000256" key="2">
    <source>
        <dbReference type="ARBA" id="ARBA00023203"/>
    </source>
</evidence>
<dbReference type="GO" id="GO:0015629">
    <property type="term" value="C:actin cytoskeleton"/>
    <property type="evidence" value="ECO:0007669"/>
    <property type="project" value="InterPro"/>
</dbReference>
<name>E1CFE1_ENTIV</name>
<feature type="domain" description="ADF-H" evidence="3">
    <location>
        <begin position="2"/>
        <end position="134"/>
    </location>
</feature>
<evidence type="ECO:0000259" key="3">
    <source>
        <dbReference type="PROSITE" id="PS51263"/>
    </source>
</evidence>
<dbReference type="GO" id="GO:0003779">
    <property type="term" value="F:actin binding"/>
    <property type="evidence" value="ECO:0007669"/>
    <property type="project" value="UniProtKB-KW"/>
</dbReference>
<sequence>MSLITINNEVPMMFKEFKLSHKWRYIIFKMNDKLTEVIIDKIGQYDETYDDFTKALPPKAARFCVYDLHYTQVNGKREKIIFYLWSPSKCSLKEKVIFSATKVLVKQVFEGIAAEVQATCDSELDIERVLDKVKSVSRE</sequence>
<dbReference type="SMART" id="SM00102">
    <property type="entry name" value="ADF"/>
    <property type="match status" value="1"/>
</dbReference>
<dbReference type="InterPro" id="IPR017904">
    <property type="entry name" value="ADF/Cofilin"/>
</dbReference>
<dbReference type="AlphaFoldDB" id="E1CFE1"/>
<accession>E1CFE1</accession>
<gene>
    <name evidence="4" type="primary">EiCfl-3</name>
</gene>
<dbReference type="VEuPathDB" id="AmoebaDB:EIN_310980"/>
<dbReference type="InterPro" id="IPR002108">
    <property type="entry name" value="ADF-H"/>
</dbReference>
<dbReference type="SUPFAM" id="SSF55753">
    <property type="entry name" value="Actin depolymerizing proteins"/>
    <property type="match status" value="1"/>
</dbReference>
<dbReference type="Gene3D" id="3.40.20.10">
    <property type="entry name" value="Severin"/>
    <property type="match status" value="1"/>
</dbReference>
<dbReference type="GO" id="GO:0030042">
    <property type="term" value="P:actin filament depolymerization"/>
    <property type="evidence" value="ECO:0007669"/>
    <property type="project" value="InterPro"/>
</dbReference>
<organism evidence="4">
    <name type="scientific">Entamoeba invadens</name>
    <dbReference type="NCBI Taxonomy" id="33085"/>
    <lineage>
        <taxon>Eukaryota</taxon>
        <taxon>Amoebozoa</taxon>
        <taxon>Evosea</taxon>
        <taxon>Archamoebae</taxon>
        <taxon>Mastigamoebida</taxon>
        <taxon>Entamoebidae</taxon>
        <taxon>Entamoeba</taxon>
    </lineage>
</organism>
<proteinExistence type="evidence at transcript level"/>
<comment type="similarity">
    <text evidence="1">Belongs to the actin-binding proteins ADF family.</text>
</comment>
<evidence type="ECO:0000256" key="1">
    <source>
        <dbReference type="ARBA" id="ARBA00006844"/>
    </source>
</evidence>
<reference evidence="4" key="1">
    <citation type="journal article" date="2011" name="Exp. Parasitol.">
        <title>Entamoeba invadens: Identification of ADF/cofilin and their expression analysis in relation to encystation and excystation.</title>
        <authorList>
            <person name="Makioka A."/>
            <person name="Kumagai M."/>
            <person name="Hiranuka K."/>
            <person name="Kobayashi S."/>
            <person name="Takeuchi T."/>
        </authorList>
    </citation>
    <scope>NUCLEOTIDE SEQUENCE</scope>
    <source>
        <strain evidence="4">IP-1</strain>
    </source>
</reference>
<dbReference type="EMBL" id="AB522090">
    <property type="protein sequence ID" value="BAJ19029.1"/>
    <property type="molecule type" value="mRNA"/>
</dbReference>
<protein>
    <submittedName>
        <fullName evidence="4">Cofilin</fullName>
    </submittedName>
</protein>
<dbReference type="PANTHER" id="PTHR11913">
    <property type="entry name" value="COFILIN-RELATED"/>
    <property type="match status" value="1"/>
</dbReference>
<dbReference type="CDD" id="cd11286">
    <property type="entry name" value="ADF_cofilin_like"/>
    <property type="match status" value="1"/>
</dbReference>
<dbReference type="Pfam" id="PF00241">
    <property type="entry name" value="Cofilin_ADF"/>
    <property type="match status" value="1"/>
</dbReference>
<dbReference type="PROSITE" id="PS51263">
    <property type="entry name" value="ADF_H"/>
    <property type="match status" value="1"/>
</dbReference>
<dbReference type="OMA" id="GYVYKHS"/>
<dbReference type="InterPro" id="IPR029006">
    <property type="entry name" value="ADF-H/Gelsolin-like_dom_sf"/>
</dbReference>
<dbReference type="PRINTS" id="PR00006">
    <property type="entry name" value="COFILIN"/>
</dbReference>
<evidence type="ECO:0000313" key="4">
    <source>
        <dbReference type="EMBL" id="BAJ19029.1"/>
    </source>
</evidence>
<keyword evidence="2" id="KW-0009">Actin-binding</keyword>